<feature type="region of interest" description="Disordered" evidence="14">
    <location>
        <begin position="332"/>
        <end position="359"/>
    </location>
</feature>
<dbReference type="PROSITE" id="PS50126">
    <property type="entry name" value="S1"/>
    <property type="match status" value="1"/>
</dbReference>
<dbReference type="AlphaFoldDB" id="A0AA47MTL1"/>
<keyword evidence="4 13" id="KW-0863">Zinc-finger</keyword>
<dbReference type="Gene3D" id="2.40.50.140">
    <property type="entry name" value="Nucleic acid-binding proteins"/>
    <property type="match status" value="1"/>
</dbReference>
<keyword evidence="6" id="KW-0007">Acetylation</keyword>
<evidence type="ECO:0000313" key="18">
    <source>
        <dbReference type="Proteomes" id="UP001174136"/>
    </source>
</evidence>
<name>A0AA47MTL1_MERPO</name>
<keyword evidence="7" id="KW-0539">Nucleus</keyword>
<dbReference type="GO" id="GO:0003723">
    <property type="term" value="F:RNA binding"/>
    <property type="evidence" value="ECO:0007669"/>
    <property type="project" value="TreeGrafter"/>
</dbReference>
<dbReference type="EMBL" id="JAOPHQ010002677">
    <property type="protein sequence ID" value="KAK0145930.1"/>
    <property type="molecule type" value="Genomic_DNA"/>
</dbReference>
<keyword evidence="2" id="KW-0597">Phosphoprotein</keyword>
<feature type="region of interest" description="Disordered" evidence="14">
    <location>
        <begin position="22"/>
        <end position="55"/>
    </location>
</feature>
<evidence type="ECO:0000313" key="17">
    <source>
        <dbReference type="EMBL" id="KAK0145930.1"/>
    </source>
</evidence>
<dbReference type="InterPro" id="IPR003029">
    <property type="entry name" value="S1_domain"/>
</dbReference>
<dbReference type="Pfam" id="PF00575">
    <property type="entry name" value="S1"/>
    <property type="match status" value="1"/>
</dbReference>
<evidence type="ECO:0000256" key="5">
    <source>
        <dbReference type="ARBA" id="ARBA00022833"/>
    </source>
</evidence>
<evidence type="ECO:0000256" key="11">
    <source>
        <dbReference type="ARBA" id="ARBA00077096"/>
    </source>
</evidence>
<dbReference type="GO" id="GO:0008270">
    <property type="term" value="F:zinc ion binding"/>
    <property type="evidence" value="ECO:0007669"/>
    <property type="project" value="UniProtKB-KW"/>
</dbReference>
<feature type="compositionally biased region" description="Low complexity" evidence="14">
    <location>
        <begin position="333"/>
        <end position="343"/>
    </location>
</feature>
<dbReference type="InterPro" id="IPR001878">
    <property type="entry name" value="Znf_CCHC"/>
</dbReference>
<dbReference type="PANTHER" id="PTHR15838">
    <property type="entry name" value="NUCLEOLAR PROTEIN OF 40 KDA"/>
    <property type="match status" value="1"/>
</dbReference>
<dbReference type="InterPro" id="IPR012340">
    <property type="entry name" value="NA-bd_OB-fold"/>
</dbReference>
<dbReference type="FunFam" id="2.40.50.140:FF:000154">
    <property type="entry name" value="nucleolar protein of 40 kDa"/>
    <property type="match status" value="1"/>
</dbReference>
<evidence type="ECO:0000256" key="2">
    <source>
        <dbReference type="ARBA" id="ARBA00022553"/>
    </source>
</evidence>
<evidence type="ECO:0000256" key="8">
    <source>
        <dbReference type="ARBA" id="ARBA00023274"/>
    </source>
</evidence>
<feature type="domain" description="CCHC-type" evidence="16">
    <location>
        <begin position="300"/>
        <end position="313"/>
    </location>
</feature>
<dbReference type="GO" id="GO:0043489">
    <property type="term" value="P:RNA stabilization"/>
    <property type="evidence" value="ECO:0007669"/>
    <property type="project" value="TreeGrafter"/>
</dbReference>
<keyword evidence="5" id="KW-0862">Zinc</keyword>
<evidence type="ECO:0000256" key="13">
    <source>
        <dbReference type="PROSITE-ProRule" id="PRU00047"/>
    </source>
</evidence>
<evidence type="ECO:0000256" key="14">
    <source>
        <dbReference type="SAM" id="MobiDB-lite"/>
    </source>
</evidence>
<dbReference type="GO" id="GO:0005730">
    <property type="term" value="C:nucleolus"/>
    <property type="evidence" value="ECO:0007669"/>
    <property type="project" value="UniProtKB-SubCell"/>
</dbReference>
<feature type="domain" description="S1 motif" evidence="15">
    <location>
        <begin position="183"/>
        <end position="255"/>
    </location>
</feature>
<comment type="subcellular location">
    <subcellularLocation>
        <location evidence="1">Nucleus</location>
        <location evidence="1">Nucleolus</location>
    </subcellularLocation>
</comment>
<dbReference type="GO" id="GO:1990904">
    <property type="term" value="C:ribonucleoprotein complex"/>
    <property type="evidence" value="ECO:0007669"/>
    <property type="project" value="UniProtKB-KW"/>
</dbReference>
<dbReference type="PROSITE" id="PS50158">
    <property type="entry name" value="ZF_CCHC"/>
    <property type="match status" value="1"/>
</dbReference>
<proteinExistence type="predicted"/>
<evidence type="ECO:0000256" key="9">
    <source>
        <dbReference type="ARBA" id="ARBA00065527"/>
    </source>
</evidence>
<evidence type="ECO:0000259" key="16">
    <source>
        <dbReference type="PROSITE" id="PS50158"/>
    </source>
</evidence>
<evidence type="ECO:0000256" key="4">
    <source>
        <dbReference type="ARBA" id="ARBA00022771"/>
    </source>
</evidence>
<accession>A0AA47MTL1</accession>
<protein>
    <recommendedName>
        <fullName evidence="10">Zinc finger CCHC domain-containing protein 17</fullName>
    </recommendedName>
    <alternativeName>
        <fullName evidence="11">Nucleolar protein of 40 kDa</fullName>
    </alternativeName>
    <alternativeName>
        <fullName evidence="12">Putative S1 RNA-binding domain protein</fullName>
    </alternativeName>
</protein>
<dbReference type="Proteomes" id="UP001174136">
    <property type="component" value="Unassembled WGS sequence"/>
</dbReference>
<evidence type="ECO:0000259" key="15">
    <source>
        <dbReference type="PROSITE" id="PS50126"/>
    </source>
</evidence>
<feature type="compositionally biased region" description="Basic residues" evidence="14">
    <location>
        <begin position="348"/>
        <end position="359"/>
    </location>
</feature>
<sequence length="359" mass="38952">MDRCPNRDVFLSSYCGPRAPVFVNNPGVPERAERSGAGGAGGEERRGGPTGGPTGAHTELGLTYGFLWVEGHLVDGARVAGQLDLITGVVEGDGQDLELTKEEWPFSRFILSPVSLSHTPTVLSVLAENSCSSITAPLWPFSVAKLSQSPYTFHITVPPITVMSDSDGPPPEPAGLDGLPPMYSIAKGEVVSVQTYGAFVRLPGYKKEGLVHVSEMSASRVENAAEIVDMGEQVWIKVIGREIQGEKVKLSFSMKAVNQGTGRDMDPNNVMAEQDERRRRNFKDHTGRRITLEAVLNTTCAKCGCKGHFTKDCFSTPGLQYALLPDVDEEEPQQLAVAVPQQQDSEKKKKKKKEKKASI</sequence>
<evidence type="ECO:0000256" key="1">
    <source>
        <dbReference type="ARBA" id="ARBA00004604"/>
    </source>
</evidence>
<evidence type="ECO:0000256" key="10">
    <source>
        <dbReference type="ARBA" id="ARBA00069580"/>
    </source>
</evidence>
<evidence type="ECO:0000256" key="7">
    <source>
        <dbReference type="ARBA" id="ARBA00023242"/>
    </source>
</evidence>
<dbReference type="SMART" id="SM00316">
    <property type="entry name" value="S1"/>
    <property type="match status" value="1"/>
</dbReference>
<evidence type="ECO:0000256" key="12">
    <source>
        <dbReference type="ARBA" id="ARBA00082720"/>
    </source>
</evidence>
<comment type="subunit">
    <text evidence="9">Interacts with PNN. Associates with the 60S ribosomal subunit.</text>
</comment>
<evidence type="ECO:0000256" key="6">
    <source>
        <dbReference type="ARBA" id="ARBA00022990"/>
    </source>
</evidence>
<keyword evidence="3" id="KW-0479">Metal-binding</keyword>
<reference evidence="17" key="1">
    <citation type="journal article" date="2023" name="Front. Mar. Sci.">
        <title>A new Merluccius polli reference genome to investigate the effects of global change in West African waters.</title>
        <authorList>
            <person name="Mateo J.L."/>
            <person name="Blanco-Fernandez C."/>
            <person name="Garcia-Vazquez E."/>
            <person name="Machado-Schiaffino G."/>
        </authorList>
    </citation>
    <scope>NUCLEOTIDE SEQUENCE</scope>
    <source>
        <strain evidence="17">C29</strain>
        <tissue evidence="17">Fin</tissue>
    </source>
</reference>
<keyword evidence="18" id="KW-1185">Reference proteome</keyword>
<dbReference type="PANTHER" id="PTHR15838:SF1">
    <property type="entry name" value="ZINC FINGER CCHC DOMAIN-CONTAINING PROTEIN 17"/>
    <property type="match status" value="1"/>
</dbReference>
<dbReference type="SUPFAM" id="SSF50249">
    <property type="entry name" value="Nucleic acid-binding proteins"/>
    <property type="match status" value="1"/>
</dbReference>
<gene>
    <name evidence="17" type="primary">ZCCHC17</name>
    <name evidence="17" type="ORF">N1851_015136</name>
</gene>
<evidence type="ECO:0000256" key="3">
    <source>
        <dbReference type="ARBA" id="ARBA00022723"/>
    </source>
</evidence>
<comment type="caution">
    <text evidence="17">The sequence shown here is derived from an EMBL/GenBank/DDBJ whole genome shotgun (WGS) entry which is preliminary data.</text>
</comment>
<organism evidence="17 18">
    <name type="scientific">Merluccius polli</name>
    <name type="common">Benguela hake</name>
    <name type="synonym">Merluccius cadenati</name>
    <dbReference type="NCBI Taxonomy" id="89951"/>
    <lineage>
        <taxon>Eukaryota</taxon>
        <taxon>Metazoa</taxon>
        <taxon>Chordata</taxon>
        <taxon>Craniata</taxon>
        <taxon>Vertebrata</taxon>
        <taxon>Euteleostomi</taxon>
        <taxon>Actinopterygii</taxon>
        <taxon>Neopterygii</taxon>
        <taxon>Teleostei</taxon>
        <taxon>Neoteleostei</taxon>
        <taxon>Acanthomorphata</taxon>
        <taxon>Zeiogadaria</taxon>
        <taxon>Gadariae</taxon>
        <taxon>Gadiformes</taxon>
        <taxon>Gadoidei</taxon>
        <taxon>Merlucciidae</taxon>
        <taxon>Merluccius</taxon>
    </lineage>
</organism>
<keyword evidence="8" id="KW-0687">Ribonucleoprotein</keyword>